<sequence length="671" mass="75901">MSFLHSYRHLFSVLTRRTRNFSHISTRCKAWIETKPSHEKIVLKQFIKCIEETKSNRKTFSTSCTTCSTENAGDGQKTSENQPISFTDRSHLCGCLTTADVGQSVKLCGWVDRVSKLFLKLYDWTGRVQITVPPDMVKMVMSLDRESVVEVKGIVMMRPDSQKRAAVGSGEVEILPSEIKVLNTCNSLMPFHPTCISYQKVTSDVRMEHRYLDIRSVQMQRILRLRSSFIMKAREFLCNNHGFVDVETPTLFRKTPGGAKEFLVPTRRQGRFYSLPQSPQQFKQLLMIGGVDRYFQIARCYRDEAQRPNRQPEFTQLDIEMAFTSQTHIMSLIERLLHHCWPRGAGTLPDTFPVMKYEQALREYGTDKPDTRFDMKLQDISDVMSDCGVVRLASAETVIALRIPEGQKYFSNKELDTLCKPVSDDDKTEIITAKISSADDWKSSISKHLKSSCRDIINKKLQLEPGDILLLCHGAGHFPFEVLGKKRLMTANHLEQKGQAIRNSSDNNIFWVVDFPLFLPKEDESGKLIPGLVESAHHPFTAPIEDDLDLVYSDPNKVRSQHYDLVLNGNEIGGGSVRIHNAKLQKYVLSEILKEDTSELSHLLSALDMGCPPHAGIALGLDRLFAILSGVNNIKDVIAFPKSFMGSCPMSKAPSKLSESDLSLYHLTLKS</sequence>
<dbReference type="InterPro" id="IPR045864">
    <property type="entry name" value="aa-tRNA-synth_II/BPL/LPL"/>
</dbReference>
<feature type="domain" description="Aminoacyl-transfer RNA synthetases class-II family profile" evidence="7">
    <location>
        <begin position="223"/>
        <end position="641"/>
    </location>
</feature>
<evidence type="ECO:0000259" key="7">
    <source>
        <dbReference type="PROSITE" id="PS50862"/>
    </source>
</evidence>
<keyword evidence="4" id="KW-0067">ATP-binding</keyword>
<comment type="similarity">
    <text evidence="1">Belongs to the class-II aminoacyl-tRNA synthetase family. Type 1 subfamily.</text>
</comment>
<dbReference type="InterPro" id="IPR029351">
    <property type="entry name" value="GAD_dom"/>
</dbReference>
<evidence type="ECO:0000256" key="1">
    <source>
        <dbReference type="ARBA" id="ARBA00006303"/>
    </source>
</evidence>
<accession>A0A210Q1C6</accession>
<dbReference type="Proteomes" id="UP000242188">
    <property type="component" value="Unassembled WGS sequence"/>
</dbReference>
<dbReference type="EMBL" id="NEDP02005262">
    <property type="protein sequence ID" value="OWF42536.1"/>
    <property type="molecule type" value="Genomic_DNA"/>
</dbReference>
<name>A0A210Q1C6_MIZYE</name>
<evidence type="ECO:0000256" key="3">
    <source>
        <dbReference type="ARBA" id="ARBA00022741"/>
    </source>
</evidence>
<protein>
    <submittedName>
        <fullName evidence="8">Aspartate--tRNA ligase, mitochondrial</fullName>
    </submittedName>
</protein>
<dbReference type="NCBIfam" id="NF001750">
    <property type="entry name" value="PRK00476.1"/>
    <property type="match status" value="1"/>
</dbReference>
<dbReference type="CDD" id="cd04317">
    <property type="entry name" value="EcAspRS_like_N"/>
    <property type="match status" value="1"/>
</dbReference>
<gene>
    <name evidence="8" type="ORF">KP79_PYT06565</name>
</gene>
<reference evidence="8 9" key="1">
    <citation type="journal article" date="2017" name="Nat. Ecol. Evol.">
        <title>Scallop genome provides insights into evolution of bilaterian karyotype and development.</title>
        <authorList>
            <person name="Wang S."/>
            <person name="Zhang J."/>
            <person name="Jiao W."/>
            <person name="Li J."/>
            <person name="Xun X."/>
            <person name="Sun Y."/>
            <person name="Guo X."/>
            <person name="Huan P."/>
            <person name="Dong B."/>
            <person name="Zhang L."/>
            <person name="Hu X."/>
            <person name="Sun X."/>
            <person name="Wang J."/>
            <person name="Zhao C."/>
            <person name="Wang Y."/>
            <person name="Wang D."/>
            <person name="Huang X."/>
            <person name="Wang R."/>
            <person name="Lv J."/>
            <person name="Li Y."/>
            <person name="Zhang Z."/>
            <person name="Liu B."/>
            <person name="Lu W."/>
            <person name="Hui Y."/>
            <person name="Liang J."/>
            <person name="Zhou Z."/>
            <person name="Hou R."/>
            <person name="Li X."/>
            <person name="Liu Y."/>
            <person name="Li H."/>
            <person name="Ning X."/>
            <person name="Lin Y."/>
            <person name="Zhao L."/>
            <person name="Xing Q."/>
            <person name="Dou J."/>
            <person name="Li Y."/>
            <person name="Mao J."/>
            <person name="Guo H."/>
            <person name="Dou H."/>
            <person name="Li T."/>
            <person name="Mu C."/>
            <person name="Jiang W."/>
            <person name="Fu Q."/>
            <person name="Fu X."/>
            <person name="Miao Y."/>
            <person name="Liu J."/>
            <person name="Yu Q."/>
            <person name="Li R."/>
            <person name="Liao H."/>
            <person name="Li X."/>
            <person name="Kong Y."/>
            <person name="Jiang Z."/>
            <person name="Chourrout D."/>
            <person name="Li R."/>
            <person name="Bao Z."/>
        </authorList>
    </citation>
    <scope>NUCLEOTIDE SEQUENCE [LARGE SCALE GENOMIC DNA]</scope>
    <source>
        <strain evidence="8 9">PY_sf001</strain>
    </source>
</reference>
<dbReference type="HAMAP" id="MF_00044">
    <property type="entry name" value="Asp_tRNA_synth_type1"/>
    <property type="match status" value="1"/>
</dbReference>
<organism evidence="8 9">
    <name type="scientific">Mizuhopecten yessoensis</name>
    <name type="common">Japanese scallop</name>
    <name type="synonym">Patinopecten yessoensis</name>
    <dbReference type="NCBI Taxonomy" id="6573"/>
    <lineage>
        <taxon>Eukaryota</taxon>
        <taxon>Metazoa</taxon>
        <taxon>Spiralia</taxon>
        <taxon>Lophotrochozoa</taxon>
        <taxon>Mollusca</taxon>
        <taxon>Bivalvia</taxon>
        <taxon>Autobranchia</taxon>
        <taxon>Pteriomorphia</taxon>
        <taxon>Pectinida</taxon>
        <taxon>Pectinoidea</taxon>
        <taxon>Pectinidae</taxon>
        <taxon>Mizuhopecten</taxon>
    </lineage>
</organism>
<dbReference type="PANTHER" id="PTHR22594:SF5">
    <property type="entry name" value="ASPARTATE--TRNA LIGASE, MITOCHONDRIAL"/>
    <property type="match status" value="1"/>
</dbReference>
<dbReference type="InterPro" id="IPR012340">
    <property type="entry name" value="NA-bd_OB-fold"/>
</dbReference>
<dbReference type="InterPro" id="IPR004524">
    <property type="entry name" value="Asp-tRNA-ligase_1"/>
</dbReference>
<keyword evidence="3" id="KW-0547">Nucleotide-binding</keyword>
<dbReference type="GO" id="GO:0004815">
    <property type="term" value="F:aspartate-tRNA ligase activity"/>
    <property type="evidence" value="ECO:0007669"/>
    <property type="project" value="TreeGrafter"/>
</dbReference>
<dbReference type="Gene3D" id="3.30.930.10">
    <property type="entry name" value="Bira Bifunctional Protein, Domain 2"/>
    <property type="match status" value="1"/>
</dbReference>
<dbReference type="InterPro" id="IPR004115">
    <property type="entry name" value="GAD-like_sf"/>
</dbReference>
<evidence type="ECO:0000313" key="8">
    <source>
        <dbReference type="EMBL" id="OWF42536.1"/>
    </source>
</evidence>
<dbReference type="InterPro" id="IPR002312">
    <property type="entry name" value="Asp/Asn-tRNA-synth_IIb"/>
</dbReference>
<dbReference type="Pfam" id="PF02938">
    <property type="entry name" value="GAD"/>
    <property type="match status" value="1"/>
</dbReference>
<dbReference type="InterPro" id="IPR047089">
    <property type="entry name" value="Asp-tRNA-ligase_1_N"/>
</dbReference>
<dbReference type="PRINTS" id="PR01042">
    <property type="entry name" value="TRNASYNTHASP"/>
</dbReference>
<keyword evidence="6" id="KW-0030">Aminoacyl-tRNA synthetase</keyword>
<dbReference type="GO" id="GO:0006422">
    <property type="term" value="P:aspartyl-tRNA aminoacylation"/>
    <property type="evidence" value="ECO:0007669"/>
    <property type="project" value="TreeGrafter"/>
</dbReference>
<evidence type="ECO:0000256" key="2">
    <source>
        <dbReference type="ARBA" id="ARBA00022598"/>
    </source>
</evidence>
<evidence type="ECO:0000313" key="9">
    <source>
        <dbReference type="Proteomes" id="UP000242188"/>
    </source>
</evidence>
<dbReference type="PROSITE" id="PS50862">
    <property type="entry name" value="AA_TRNA_LIGASE_II"/>
    <property type="match status" value="1"/>
</dbReference>
<evidence type="ECO:0000256" key="4">
    <source>
        <dbReference type="ARBA" id="ARBA00022840"/>
    </source>
</evidence>
<dbReference type="SUPFAM" id="SSF55261">
    <property type="entry name" value="GAD domain-like"/>
    <property type="match status" value="1"/>
</dbReference>
<dbReference type="GO" id="GO:0003676">
    <property type="term" value="F:nucleic acid binding"/>
    <property type="evidence" value="ECO:0007669"/>
    <property type="project" value="InterPro"/>
</dbReference>
<dbReference type="GO" id="GO:0005524">
    <property type="term" value="F:ATP binding"/>
    <property type="evidence" value="ECO:0007669"/>
    <property type="project" value="UniProtKB-KW"/>
</dbReference>
<dbReference type="Gene3D" id="3.30.1360.30">
    <property type="entry name" value="GAD-like domain"/>
    <property type="match status" value="1"/>
</dbReference>
<dbReference type="GO" id="GO:0005739">
    <property type="term" value="C:mitochondrion"/>
    <property type="evidence" value="ECO:0007669"/>
    <property type="project" value="TreeGrafter"/>
</dbReference>
<keyword evidence="2 8" id="KW-0436">Ligase</keyword>
<comment type="caution">
    <text evidence="8">The sequence shown here is derived from an EMBL/GenBank/DDBJ whole genome shotgun (WGS) entry which is preliminary data.</text>
</comment>
<proteinExistence type="inferred from homology"/>
<dbReference type="InterPro" id="IPR006195">
    <property type="entry name" value="aa-tRNA-synth_II"/>
</dbReference>
<evidence type="ECO:0000256" key="6">
    <source>
        <dbReference type="ARBA" id="ARBA00023146"/>
    </source>
</evidence>
<dbReference type="InterPro" id="IPR004364">
    <property type="entry name" value="Aa-tRNA-synt_II"/>
</dbReference>
<keyword evidence="5" id="KW-0648">Protein biosynthesis</keyword>
<dbReference type="Gene3D" id="2.40.50.140">
    <property type="entry name" value="Nucleic acid-binding proteins"/>
    <property type="match status" value="1"/>
</dbReference>
<dbReference type="NCBIfam" id="TIGR00459">
    <property type="entry name" value="aspS_bact"/>
    <property type="match status" value="1"/>
</dbReference>
<dbReference type="Pfam" id="PF01336">
    <property type="entry name" value="tRNA_anti-codon"/>
    <property type="match status" value="1"/>
</dbReference>
<dbReference type="STRING" id="6573.A0A210Q1C6"/>
<dbReference type="Pfam" id="PF00152">
    <property type="entry name" value="tRNA-synt_2"/>
    <property type="match status" value="1"/>
</dbReference>
<dbReference type="SUPFAM" id="SSF50249">
    <property type="entry name" value="Nucleic acid-binding proteins"/>
    <property type="match status" value="1"/>
</dbReference>
<dbReference type="AlphaFoldDB" id="A0A210Q1C6"/>
<dbReference type="SUPFAM" id="SSF55681">
    <property type="entry name" value="Class II aaRS and biotin synthetases"/>
    <property type="match status" value="1"/>
</dbReference>
<dbReference type="PANTHER" id="PTHR22594">
    <property type="entry name" value="ASPARTYL/LYSYL-TRNA SYNTHETASE"/>
    <property type="match status" value="1"/>
</dbReference>
<keyword evidence="9" id="KW-1185">Reference proteome</keyword>
<dbReference type="OrthoDB" id="439710at2759"/>
<dbReference type="InterPro" id="IPR004365">
    <property type="entry name" value="NA-bd_OB_tRNA"/>
</dbReference>
<evidence type="ECO:0000256" key="5">
    <source>
        <dbReference type="ARBA" id="ARBA00022917"/>
    </source>
</evidence>